<dbReference type="SUPFAM" id="SSF48371">
    <property type="entry name" value="ARM repeat"/>
    <property type="match status" value="1"/>
</dbReference>
<dbReference type="InterPro" id="IPR016024">
    <property type="entry name" value="ARM-type_fold"/>
</dbReference>
<dbReference type="PANTHER" id="PTHR15245">
    <property type="entry name" value="SYMPLEKIN-RELATED"/>
    <property type="match status" value="1"/>
</dbReference>
<name>A0A9P0QRV8_9ASCO</name>
<dbReference type="InterPro" id="IPR011989">
    <property type="entry name" value="ARM-like"/>
</dbReference>
<gene>
    <name evidence="6" type="ORF">CLIB1423_12S02828</name>
</gene>
<feature type="region of interest" description="Disordered" evidence="4">
    <location>
        <begin position="420"/>
        <end position="477"/>
    </location>
</feature>
<dbReference type="InterPro" id="IPR021850">
    <property type="entry name" value="Symplekin/Pta1"/>
</dbReference>
<dbReference type="Pfam" id="PF11935">
    <property type="entry name" value="SYMPK_PTA1_N"/>
    <property type="match status" value="1"/>
</dbReference>
<dbReference type="Gene3D" id="1.25.10.10">
    <property type="entry name" value="Leucine-rich Repeat Variant"/>
    <property type="match status" value="1"/>
</dbReference>
<evidence type="ECO:0000256" key="2">
    <source>
        <dbReference type="ARBA" id="ARBA00022664"/>
    </source>
</evidence>
<keyword evidence="7" id="KW-1185">Reference proteome</keyword>
<dbReference type="InterPro" id="IPR032460">
    <property type="entry name" value="Symplekin/Pta1_N"/>
</dbReference>
<accession>A0A9P0QRV8</accession>
<sequence length="742" mass="85152">MSSIITQLEQAKSLAFSNKSTFPQVLSQVLKLSTNPDIEVQKWCAKFFKDSFTSSNDVLGITDKIDLAIDALDSLLFLLEVKNLEIFKDSVETAIVVYKLVFKYVVENDGCKDVWVKLNQIIQNLLSKYKSSFPLDHIDEESDLRRAIDCKIELMKFIVLVIDYGSPNQPQSNSNGNGKKKLVIRNQFNLDDVPSNHTLIIPSVLEKQSYNHLDVILSVFNQDILVTPLITASLSHLSVIVSKKSSHFISKILNTLESYDTQRKNQSNYETVEEFKLSRKYIDRSLKVFFSYVLRNQLAPTPQMSQWINKKLNLLISRGDEIRKKNILAPSSQDSNIKKRKFEGGFVNVSKKLKTADYKNLYSLQDPSNELNNFDLTTLPQHILISMTLNSLNKVSVERLTKALNIIVDRYKNTLNDPKFQRQAAKKGGDNWIKNEYGDENDEDDDDDDEDDDDADREGSNEDDYSETVFTLPPPKELSFEEKKSHVNIIIKNFFRLSEKPVNDGGANVDPIAESDKTGVDSELTRIAIKSWKKDSWLILLTRLATRGMRGVDGDEEGGDFKQNENISNIIRKALFDHFLDNIHSRIDLIIEWLSEEWYSEKVFNEDKLIEELREKHSNDEAKVQQELSQATIPTPLYNDWTGKVLDAMIPFLEPNDRKIFIRLLSDLPYLNGELVDRIKSLCFDPVRSKIGFLSLQFLIMYRPPVKDACIGILEELSKSDQEDLREESEKLLKKYKPETVA</sequence>
<comment type="subcellular location">
    <subcellularLocation>
        <location evidence="1">Nucleus</location>
    </subcellularLocation>
</comment>
<keyword evidence="2" id="KW-0507">mRNA processing</keyword>
<dbReference type="GO" id="GO:0005847">
    <property type="term" value="C:mRNA cleavage and polyadenylation specificity factor complex"/>
    <property type="evidence" value="ECO:0007669"/>
    <property type="project" value="TreeGrafter"/>
</dbReference>
<dbReference type="PANTHER" id="PTHR15245:SF20">
    <property type="entry name" value="SYMPLEKIN"/>
    <property type="match status" value="1"/>
</dbReference>
<evidence type="ECO:0000313" key="7">
    <source>
        <dbReference type="Proteomes" id="UP000837801"/>
    </source>
</evidence>
<evidence type="ECO:0000256" key="3">
    <source>
        <dbReference type="ARBA" id="ARBA00023242"/>
    </source>
</evidence>
<protein>
    <submittedName>
        <fullName evidence="6">Pre-tRNA-processing protein Pta1p</fullName>
    </submittedName>
</protein>
<dbReference type="EMBL" id="CAKXYY010000012">
    <property type="protein sequence ID" value="CAH2353783.1"/>
    <property type="molecule type" value="Genomic_DNA"/>
</dbReference>
<evidence type="ECO:0000259" key="5">
    <source>
        <dbReference type="Pfam" id="PF11935"/>
    </source>
</evidence>
<dbReference type="AlphaFoldDB" id="A0A9P0QRV8"/>
<dbReference type="OrthoDB" id="331600at2759"/>
<evidence type="ECO:0000256" key="4">
    <source>
        <dbReference type="SAM" id="MobiDB-lite"/>
    </source>
</evidence>
<keyword evidence="3" id="KW-0539">Nucleus</keyword>
<feature type="domain" description="Symplekin/Pta1 N-terminal" evidence="5">
    <location>
        <begin position="85"/>
        <end position="325"/>
    </location>
</feature>
<proteinExistence type="predicted"/>
<organism evidence="6 7">
    <name type="scientific">[Candida] railenensis</name>
    <dbReference type="NCBI Taxonomy" id="45579"/>
    <lineage>
        <taxon>Eukaryota</taxon>
        <taxon>Fungi</taxon>
        <taxon>Dikarya</taxon>
        <taxon>Ascomycota</taxon>
        <taxon>Saccharomycotina</taxon>
        <taxon>Pichiomycetes</taxon>
        <taxon>Debaryomycetaceae</taxon>
        <taxon>Kurtzmaniella</taxon>
    </lineage>
</organism>
<reference evidence="6" key="1">
    <citation type="submission" date="2022-03" db="EMBL/GenBank/DDBJ databases">
        <authorList>
            <person name="Legras J.-L."/>
            <person name="Devillers H."/>
            <person name="Grondin C."/>
        </authorList>
    </citation>
    <scope>NUCLEOTIDE SEQUENCE</scope>
    <source>
        <strain evidence="6">CLIB 1423</strain>
    </source>
</reference>
<comment type="caution">
    <text evidence="6">The sequence shown here is derived from an EMBL/GenBank/DDBJ whole genome shotgun (WGS) entry which is preliminary data.</text>
</comment>
<evidence type="ECO:0000256" key="1">
    <source>
        <dbReference type="ARBA" id="ARBA00004123"/>
    </source>
</evidence>
<feature type="compositionally biased region" description="Acidic residues" evidence="4">
    <location>
        <begin position="438"/>
        <end position="466"/>
    </location>
</feature>
<dbReference type="GO" id="GO:0006397">
    <property type="term" value="P:mRNA processing"/>
    <property type="evidence" value="ECO:0007669"/>
    <property type="project" value="UniProtKB-KW"/>
</dbReference>
<evidence type="ECO:0000313" key="6">
    <source>
        <dbReference type="EMBL" id="CAH2353783.1"/>
    </source>
</evidence>
<dbReference type="Proteomes" id="UP000837801">
    <property type="component" value="Unassembled WGS sequence"/>
</dbReference>